<reference evidence="4 5" key="1">
    <citation type="submission" date="2020-08" db="EMBL/GenBank/DDBJ databases">
        <title>Genome public.</title>
        <authorList>
            <person name="Liu C."/>
            <person name="Sun Q."/>
        </authorList>
    </citation>
    <scope>NUCLEOTIDE SEQUENCE [LARGE SCALE GENOMIC DNA]</scope>
    <source>
        <strain evidence="4 5">3_YM_SP_D4_24.mj</strain>
    </source>
</reference>
<feature type="domain" description="WsaF C-terminal" evidence="3">
    <location>
        <begin position="239"/>
        <end position="362"/>
    </location>
</feature>
<accession>A0ABR7P8F5</accession>
<sequence>MSDNVVERGMRYLKNNGVKATLKRMKNGPAPIPPKNNLLGFYNFVVNTEEIPFDKKAYEEAKKTGKITLNWVIPEMSPGSGGHTTIFRFVSNLEKLGFHSKIYLYMSPTFKDNESIRSFLKQHFPLLDERVEVYCDVSQMGFAHGTVATAWTTAYYVRRFNNTISKFYFVQDFEPYFYAHGSEYEFAENTYKMGFRGITAGDWLKDVMRNDYGMTADSFLFSYDDKIYKPKEKTDDKPRVFFYARPVTPRRDFELGMLAINELWKKMPDLEVIFAGWDVSNYEIPFPHQNLGTVTPQVLADSYVKCDMCLIISNTNLSLLPLEVMACNSVAVCSKGENSTWLVNEENSILVDYDPNQIAETMEDYFRHPEKLAAIRKKGLEFAKNTSWEREAEKVKEAILRGIHEDEQKIQK</sequence>
<evidence type="ECO:0000313" key="5">
    <source>
        <dbReference type="Proteomes" id="UP000661649"/>
    </source>
</evidence>
<dbReference type="Pfam" id="PF21374">
    <property type="entry name" value="WsaF_N"/>
    <property type="match status" value="1"/>
</dbReference>
<feature type="domain" description="WsaF N-terminal" evidence="2">
    <location>
        <begin position="146"/>
        <end position="197"/>
    </location>
</feature>
<dbReference type="Proteomes" id="UP000661649">
    <property type="component" value="Unassembled WGS sequence"/>
</dbReference>
<dbReference type="PANTHER" id="PTHR46401:SF2">
    <property type="entry name" value="GLYCOSYLTRANSFERASE WBBK-RELATED"/>
    <property type="match status" value="1"/>
</dbReference>
<gene>
    <name evidence="4" type="ORF">H8712_03275</name>
</gene>
<dbReference type="Pfam" id="PF22772">
    <property type="entry name" value="WsaF_C"/>
    <property type="match status" value="1"/>
</dbReference>
<dbReference type="RefSeq" id="WP_187558336.1">
    <property type="nucleotide sequence ID" value="NZ_JACRTP010000001.1"/>
</dbReference>
<dbReference type="PROSITE" id="PS50231">
    <property type="entry name" value="RICIN_B_LECTIN"/>
    <property type="match status" value="1"/>
</dbReference>
<evidence type="ECO:0000313" key="4">
    <source>
        <dbReference type="EMBL" id="MBC8627651.1"/>
    </source>
</evidence>
<dbReference type="SUPFAM" id="SSF53756">
    <property type="entry name" value="UDP-Glycosyltransferase/glycogen phosphorylase"/>
    <property type="match status" value="1"/>
</dbReference>
<keyword evidence="1" id="KW-0808">Transferase</keyword>
<dbReference type="InterPro" id="IPR048510">
    <property type="entry name" value="WsaF_N"/>
</dbReference>
<dbReference type="EMBL" id="JACRTP010000001">
    <property type="protein sequence ID" value="MBC8627651.1"/>
    <property type="molecule type" value="Genomic_DNA"/>
</dbReference>
<name>A0ABR7P8F5_9FIRM</name>
<evidence type="ECO:0000259" key="2">
    <source>
        <dbReference type="Pfam" id="PF21374"/>
    </source>
</evidence>
<keyword evidence="5" id="KW-1185">Reference proteome</keyword>
<dbReference type="Gene3D" id="3.40.50.2000">
    <property type="entry name" value="Glycogen Phosphorylase B"/>
    <property type="match status" value="1"/>
</dbReference>
<evidence type="ECO:0000259" key="3">
    <source>
        <dbReference type="Pfam" id="PF22772"/>
    </source>
</evidence>
<dbReference type="Gene3D" id="3.40.50.11090">
    <property type="match status" value="1"/>
</dbReference>
<comment type="caution">
    <text evidence="4">The sequence shown here is derived from an EMBL/GenBank/DDBJ whole genome shotgun (WGS) entry which is preliminary data.</text>
</comment>
<proteinExistence type="predicted"/>
<organism evidence="4 5">
    <name type="scientific">Blautia stercoris</name>
    <dbReference type="NCBI Taxonomy" id="871664"/>
    <lineage>
        <taxon>Bacteria</taxon>
        <taxon>Bacillati</taxon>
        <taxon>Bacillota</taxon>
        <taxon>Clostridia</taxon>
        <taxon>Lachnospirales</taxon>
        <taxon>Lachnospiraceae</taxon>
        <taxon>Blautia</taxon>
    </lineage>
</organism>
<dbReference type="PANTHER" id="PTHR46401">
    <property type="entry name" value="GLYCOSYLTRANSFERASE WBBK-RELATED"/>
    <property type="match status" value="1"/>
</dbReference>
<dbReference type="InterPro" id="IPR055050">
    <property type="entry name" value="WsaF_C"/>
</dbReference>
<protein>
    <submittedName>
        <fullName evidence="4">Glycosyltransferase family 4 protein</fullName>
    </submittedName>
</protein>
<evidence type="ECO:0000256" key="1">
    <source>
        <dbReference type="ARBA" id="ARBA00022679"/>
    </source>
</evidence>